<gene>
    <name evidence="1" type="ORF">CONPUDRAFT_144988</name>
</gene>
<name>A0A5M3MM61_CONPW</name>
<dbReference type="Proteomes" id="UP000053558">
    <property type="component" value="Unassembled WGS sequence"/>
</dbReference>
<evidence type="ECO:0000313" key="1">
    <source>
        <dbReference type="EMBL" id="EIW79864.1"/>
    </source>
</evidence>
<dbReference type="KEGG" id="cput:CONPUDRAFT_144988"/>
<dbReference type="Gene3D" id="3.80.10.10">
    <property type="entry name" value="Ribonuclease Inhibitor"/>
    <property type="match status" value="1"/>
</dbReference>
<dbReference type="OrthoDB" id="3054858at2759"/>
<dbReference type="EMBL" id="JH711580">
    <property type="protein sequence ID" value="EIW79864.1"/>
    <property type="molecule type" value="Genomic_DNA"/>
</dbReference>
<dbReference type="GeneID" id="19202017"/>
<reference evidence="2" key="1">
    <citation type="journal article" date="2012" name="Science">
        <title>The Paleozoic origin of enzymatic lignin decomposition reconstructed from 31 fungal genomes.</title>
        <authorList>
            <person name="Floudas D."/>
            <person name="Binder M."/>
            <person name="Riley R."/>
            <person name="Barry K."/>
            <person name="Blanchette R.A."/>
            <person name="Henrissat B."/>
            <person name="Martinez A.T."/>
            <person name="Otillar R."/>
            <person name="Spatafora J.W."/>
            <person name="Yadav J.S."/>
            <person name="Aerts A."/>
            <person name="Benoit I."/>
            <person name="Boyd A."/>
            <person name="Carlson A."/>
            <person name="Copeland A."/>
            <person name="Coutinho P.M."/>
            <person name="de Vries R.P."/>
            <person name="Ferreira P."/>
            <person name="Findley K."/>
            <person name="Foster B."/>
            <person name="Gaskell J."/>
            <person name="Glotzer D."/>
            <person name="Gorecki P."/>
            <person name="Heitman J."/>
            <person name="Hesse C."/>
            <person name="Hori C."/>
            <person name="Igarashi K."/>
            <person name="Jurgens J.A."/>
            <person name="Kallen N."/>
            <person name="Kersten P."/>
            <person name="Kohler A."/>
            <person name="Kuees U."/>
            <person name="Kumar T.K.A."/>
            <person name="Kuo A."/>
            <person name="LaButti K."/>
            <person name="Larrondo L.F."/>
            <person name="Lindquist E."/>
            <person name="Ling A."/>
            <person name="Lombard V."/>
            <person name="Lucas S."/>
            <person name="Lundell T."/>
            <person name="Martin R."/>
            <person name="McLaughlin D.J."/>
            <person name="Morgenstern I."/>
            <person name="Morin E."/>
            <person name="Murat C."/>
            <person name="Nagy L.G."/>
            <person name="Nolan M."/>
            <person name="Ohm R.A."/>
            <person name="Patyshakuliyeva A."/>
            <person name="Rokas A."/>
            <person name="Ruiz-Duenas F.J."/>
            <person name="Sabat G."/>
            <person name="Salamov A."/>
            <person name="Samejima M."/>
            <person name="Schmutz J."/>
            <person name="Slot J.C."/>
            <person name="St John F."/>
            <person name="Stenlid J."/>
            <person name="Sun H."/>
            <person name="Sun S."/>
            <person name="Syed K."/>
            <person name="Tsang A."/>
            <person name="Wiebenga A."/>
            <person name="Young D."/>
            <person name="Pisabarro A."/>
            <person name="Eastwood D.C."/>
            <person name="Martin F."/>
            <person name="Cullen D."/>
            <person name="Grigoriev I.V."/>
            <person name="Hibbett D.S."/>
        </authorList>
    </citation>
    <scope>NUCLEOTIDE SEQUENCE [LARGE SCALE GENOMIC DNA]</scope>
    <source>
        <strain evidence="2">RWD-64-598 SS2</strain>
    </source>
</reference>
<proteinExistence type="predicted"/>
<protein>
    <recommendedName>
        <fullName evidence="3">F-box domain-containing protein</fullName>
    </recommendedName>
</protein>
<organism evidence="1 2">
    <name type="scientific">Coniophora puteana (strain RWD-64-598)</name>
    <name type="common">Brown rot fungus</name>
    <dbReference type="NCBI Taxonomy" id="741705"/>
    <lineage>
        <taxon>Eukaryota</taxon>
        <taxon>Fungi</taxon>
        <taxon>Dikarya</taxon>
        <taxon>Basidiomycota</taxon>
        <taxon>Agaricomycotina</taxon>
        <taxon>Agaricomycetes</taxon>
        <taxon>Agaricomycetidae</taxon>
        <taxon>Boletales</taxon>
        <taxon>Coniophorineae</taxon>
        <taxon>Coniophoraceae</taxon>
        <taxon>Coniophora</taxon>
    </lineage>
</organism>
<evidence type="ECO:0000313" key="2">
    <source>
        <dbReference type="Proteomes" id="UP000053558"/>
    </source>
</evidence>
<dbReference type="SUPFAM" id="SSF52047">
    <property type="entry name" value="RNI-like"/>
    <property type="match status" value="1"/>
</dbReference>
<sequence length="464" mass="51714">MRKSDWLVLQKYVPRVHVLRTDTSTMHIIVDVGVLSAVSCYCGPTLLPNIQRMYVGDEDYPYLAPLLHDIVFFPRLFLGTRLTVLSLYGLESKASPILTVAADACPLLKDIHLTFHGDIKDEIIEITEVIACRLKKLESIHLDLPDDFTVSVPQILSVLSPLSALSKLSLKWRVPSQNLRSTSPSTCGTAIRLPALRYLLIQTQPLQVMHVMNALQDLTSLNCLSVIFNDVHADTAVPEAIAAIAETLVDTSAPVHDIELLFPDSDNTSLLPFDVFRPLLRLHNLTCFSVGECPHPAWDDSILEQLARSFPNFTHLNLLWLRSPYVDMGDVTDTNITLRGLASLLLHCPKLQMLGLAVDVTSSEDLDDEDSDVSRVCHTQLTYWQVYNSVIEDDDDVDLAAQTLARIAPNIASFVPLAIDQAWHLGDHAAVKDSARQWDRIAEQLAWCNAAREHYLAYAPNASR</sequence>
<accession>A0A5M3MM61</accession>
<dbReference type="RefSeq" id="XP_007770197.1">
    <property type="nucleotide sequence ID" value="XM_007772007.1"/>
</dbReference>
<dbReference type="InterPro" id="IPR032675">
    <property type="entry name" value="LRR_dom_sf"/>
</dbReference>
<evidence type="ECO:0008006" key="3">
    <source>
        <dbReference type="Google" id="ProtNLM"/>
    </source>
</evidence>
<dbReference type="AlphaFoldDB" id="A0A5M3MM61"/>
<keyword evidence="2" id="KW-1185">Reference proteome</keyword>
<comment type="caution">
    <text evidence="1">The sequence shown here is derived from an EMBL/GenBank/DDBJ whole genome shotgun (WGS) entry which is preliminary data.</text>
</comment>